<feature type="domain" description="Nucleotidyl transferase" evidence="3">
    <location>
        <begin position="5"/>
        <end position="132"/>
    </location>
</feature>
<sequence length="237" mass="25869">MLQVAMIFAAGRGERMRPLTDTTPKPLLQVAGKSLIVWQIEAIARAGIKHIVINHAWLGANIERELGDGAALGVTLHYSAEGKALETAGGIVKALPLLQPHSESPIFLAVSGDIYTDYNYAGLHAKASEMARAESPQMHLVMVDNPNFHPNGDFVLSEGRLSPQHSSGQSLTFGNIGLYDMRQFAHLPLGEKIPMSPYYRHSIEHGLASGEYFTGVWENVGTPEQLSELNERLAKYA</sequence>
<accession>A0A8J3CM13</accession>
<reference evidence="4" key="1">
    <citation type="journal article" date="2014" name="Int. J. Syst. Evol. Microbiol.">
        <title>Complete genome sequence of Corynebacterium casei LMG S-19264T (=DSM 44701T), isolated from a smear-ripened cheese.</title>
        <authorList>
            <consortium name="US DOE Joint Genome Institute (JGI-PGF)"/>
            <person name="Walter F."/>
            <person name="Albersmeier A."/>
            <person name="Kalinowski J."/>
            <person name="Ruckert C."/>
        </authorList>
    </citation>
    <scope>NUCLEOTIDE SEQUENCE</scope>
    <source>
        <strain evidence="4">KCTC 32501</strain>
    </source>
</reference>
<protein>
    <submittedName>
        <fullName evidence="4">Mannose-1-phosphate guanylyltransferase</fullName>
    </submittedName>
</protein>
<keyword evidence="2 4" id="KW-0548">Nucleotidyltransferase</keyword>
<evidence type="ECO:0000313" key="4">
    <source>
        <dbReference type="EMBL" id="GHA67997.1"/>
    </source>
</evidence>
<keyword evidence="1" id="KW-0808">Transferase</keyword>
<dbReference type="InterPro" id="IPR050065">
    <property type="entry name" value="GlmU-like"/>
</dbReference>
<evidence type="ECO:0000256" key="1">
    <source>
        <dbReference type="ARBA" id="ARBA00022679"/>
    </source>
</evidence>
<evidence type="ECO:0000256" key="2">
    <source>
        <dbReference type="ARBA" id="ARBA00022695"/>
    </source>
</evidence>
<organism evidence="4 5">
    <name type="scientific">Formosimonas limnophila</name>
    <dbReference type="NCBI Taxonomy" id="1384487"/>
    <lineage>
        <taxon>Bacteria</taxon>
        <taxon>Pseudomonadati</taxon>
        <taxon>Pseudomonadota</taxon>
        <taxon>Betaproteobacteria</taxon>
        <taxon>Burkholderiales</taxon>
        <taxon>Burkholderiaceae</taxon>
        <taxon>Formosimonas</taxon>
    </lineage>
</organism>
<dbReference type="RefSeq" id="WP_189491299.1">
    <property type="nucleotide sequence ID" value="NZ_BMZG01000003.1"/>
</dbReference>
<dbReference type="PANTHER" id="PTHR43584">
    <property type="entry name" value="NUCLEOTIDYL TRANSFERASE"/>
    <property type="match status" value="1"/>
</dbReference>
<proteinExistence type="predicted"/>
<dbReference type="EMBL" id="BMZG01000003">
    <property type="protein sequence ID" value="GHA67997.1"/>
    <property type="molecule type" value="Genomic_DNA"/>
</dbReference>
<dbReference type="InterPro" id="IPR029044">
    <property type="entry name" value="Nucleotide-diphossugar_trans"/>
</dbReference>
<name>A0A8J3CM13_9BURK</name>
<dbReference type="NCBIfam" id="NF045761">
    <property type="entry name" value="NAMPUrTaseMurU"/>
    <property type="match status" value="1"/>
</dbReference>
<dbReference type="Gene3D" id="3.90.550.10">
    <property type="entry name" value="Spore Coat Polysaccharide Biosynthesis Protein SpsA, Chain A"/>
    <property type="match status" value="1"/>
</dbReference>
<dbReference type="Proteomes" id="UP000614287">
    <property type="component" value="Unassembled WGS sequence"/>
</dbReference>
<keyword evidence="5" id="KW-1185">Reference proteome</keyword>
<gene>
    <name evidence="4" type="ORF">GCM10009007_05700</name>
</gene>
<comment type="caution">
    <text evidence="4">The sequence shown here is derived from an EMBL/GenBank/DDBJ whole genome shotgun (WGS) entry which is preliminary data.</text>
</comment>
<dbReference type="Pfam" id="PF00483">
    <property type="entry name" value="NTP_transferase"/>
    <property type="match status" value="1"/>
</dbReference>
<dbReference type="AlphaFoldDB" id="A0A8J3CM13"/>
<reference evidence="4" key="2">
    <citation type="submission" date="2020-09" db="EMBL/GenBank/DDBJ databases">
        <authorList>
            <person name="Sun Q."/>
            <person name="Kim S."/>
        </authorList>
    </citation>
    <scope>NUCLEOTIDE SEQUENCE</scope>
    <source>
        <strain evidence="4">KCTC 32501</strain>
    </source>
</reference>
<dbReference type="InterPro" id="IPR005835">
    <property type="entry name" value="NTP_transferase_dom"/>
</dbReference>
<evidence type="ECO:0000313" key="5">
    <source>
        <dbReference type="Proteomes" id="UP000614287"/>
    </source>
</evidence>
<dbReference type="SUPFAM" id="SSF53448">
    <property type="entry name" value="Nucleotide-diphospho-sugar transferases"/>
    <property type="match status" value="1"/>
</dbReference>
<dbReference type="InterPro" id="IPR054790">
    <property type="entry name" value="MurU"/>
</dbReference>
<dbReference type="CDD" id="cd06422">
    <property type="entry name" value="NTP_transferase_like_1"/>
    <property type="match status" value="1"/>
</dbReference>
<dbReference type="GO" id="GO:0016779">
    <property type="term" value="F:nucleotidyltransferase activity"/>
    <property type="evidence" value="ECO:0007669"/>
    <property type="project" value="UniProtKB-KW"/>
</dbReference>
<dbReference type="PANTHER" id="PTHR43584:SF8">
    <property type="entry name" value="N-ACETYLMURAMATE ALPHA-1-PHOSPHATE URIDYLYLTRANSFERASE"/>
    <property type="match status" value="1"/>
</dbReference>
<evidence type="ECO:0000259" key="3">
    <source>
        <dbReference type="Pfam" id="PF00483"/>
    </source>
</evidence>